<sequence length="242" mass="25754">MLRFLAARTTPVSLECIARACELPRSTAYHLLNTMVDEGFVVHFAAEHRFGLGIGAQEVGLGFAGQDLLLRVGRTPLAMVVDRLGVSAYLVVGQGREIVVLHEERGTQMPPLLTRPTRLPARSSASGRAVLAETPLEQVRALYAAPSAFDDGHRGGPPDLATLEAALGRVRRQGYAVQDNDMRPGLAGVAAPVRGLPHGLPAAVALTHRREPTNVLSSRLGLEVQRLARALSTAVAAQETAV</sequence>
<dbReference type="EMBL" id="CP075371">
    <property type="protein sequence ID" value="QVT81832.1"/>
    <property type="molecule type" value="Genomic_DNA"/>
</dbReference>
<gene>
    <name evidence="4" type="primary">iclR_3</name>
    <name evidence="4" type="ORF">ENKNEFLB_04250</name>
</gene>
<reference evidence="4 5" key="1">
    <citation type="submission" date="2021-05" db="EMBL/GenBank/DDBJ databases">
        <title>Complete genome of Nocardioides aquaticus KCTC 9944T isolated from meromictic and hypersaline Ekho Lake, Antarctica.</title>
        <authorList>
            <person name="Hwang K."/>
            <person name="Kim K.M."/>
            <person name="Choe H."/>
        </authorList>
    </citation>
    <scope>NUCLEOTIDE SEQUENCE [LARGE SCALE GENOMIC DNA]</scope>
    <source>
        <strain evidence="4 5">KCTC 9944</strain>
    </source>
</reference>
<evidence type="ECO:0000313" key="4">
    <source>
        <dbReference type="EMBL" id="QVT81832.1"/>
    </source>
</evidence>
<dbReference type="InterPro" id="IPR014757">
    <property type="entry name" value="Tscrpt_reg_IclR_C"/>
</dbReference>
<name>A0ABX8ENV1_9ACTN</name>
<feature type="domain" description="IclR-ED" evidence="3">
    <location>
        <begin position="55"/>
        <end position="237"/>
    </location>
</feature>
<evidence type="ECO:0000256" key="1">
    <source>
        <dbReference type="ARBA" id="ARBA00023125"/>
    </source>
</evidence>
<dbReference type="Proteomes" id="UP000679307">
    <property type="component" value="Chromosome"/>
</dbReference>
<accession>A0ABX8ENV1</accession>
<dbReference type="PANTHER" id="PTHR30136:SF35">
    <property type="entry name" value="HTH-TYPE TRANSCRIPTIONAL REGULATOR RV1719"/>
    <property type="match status" value="1"/>
</dbReference>
<dbReference type="PROSITE" id="PS51077">
    <property type="entry name" value="HTH_ICLR"/>
    <property type="match status" value="1"/>
</dbReference>
<dbReference type="InterPro" id="IPR005471">
    <property type="entry name" value="Tscrpt_reg_IclR_N"/>
</dbReference>
<keyword evidence="5" id="KW-1185">Reference proteome</keyword>
<keyword evidence="1" id="KW-0238">DNA-binding</keyword>
<evidence type="ECO:0000313" key="5">
    <source>
        <dbReference type="Proteomes" id="UP000679307"/>
    </source>
</evidence>
<dbReference type="PROSITE" id="PS51078">
    <property type="entry name" value="ICLR_ED"/>
    <property type="match status" value="1"/>
</dbReference>
<dbReference type="PANTHER" id="PTHR30136">
    <property type="entry name" value="HELIX-TURN-HELIX TRANSCRIPTIONAL REGULATOR, ICLR FAMILY"/>
    <property type="match status" value="1"/>
</dbReference>
<dbReference type="Pfam" id="PF09339">
    <property type="entry name" value="HTH_IclR"/>
    <property type="match status" value="1"/>
</dbReference>
<organism evidence="4 5">
    <name type="scientific">Nocardioides aquaticus</name>
    <dbReference type="NCBI Taxonomy" id="160826"/>
    <lineage>
        <taxon>Bacteria</taxon>
        <taxon>Bacillati</taxon>
        <taxon>Actinomycetota</taxon>
        <taxon>Actinomycetes</taxon>
        <taxon>Propionibacteriales</taxon>
        <taxon>Nocardioidaceae</taxon>
        <taxon>Nocardioides</taxon>
    </lineage>
</organism>
<feature type="domain" description="HTH iclR-type" evidence="2">
    <location>
        <begin position="1"/>
        <end position="54"/>
    </location>
</feature>
<evidence type="ECO:0000259" key="3">
    <source>
        <dbReference type="PROSITE" id="PS51078"/>
    </source>
</evidence>
<dbReference type="InterPro" id="IPR050707">
    <property type="entry name" value="HTH_MetabolicPath_Reg"/>
</dbReference>
<dbReference type="Pfam" id="PF01614">
    <property type="entry name" value="IclR_C"/>
    <property type="match status" value="1"/>
</dbReference>
<proteinExistence type="predicted"/>
<protein>
    <submittedName>
        <fullName evidence="4">Transcriptional repressor IclR</fullName>
    </submittedName>
</protein>
<evidence type="ECO:0000259" key="2">
    <source>
        <dbReference type="PROSITE" id="PS51077"/>
    </source>
</evidence>